<accession>B3RM60</accession>
<dbReference type="PhylomeDB" id="B3RM60"/>
<dbReference type="GO" id="GO:0008073">
    <property type="term" value="F:ornithine decarboxylase inhibitor activity"/>
    <property type="evidence" value="ECO:0000318"/>
    <property type="project" value="GO_Central"/>
</dbReference>
<dbReference type="KEGG" id="tad:TRIADDRAFT_63527"/>
<dbReference type="STRING" id="10228.B3RM60"/>
<proteinExistence type="inferred from homology"/>
<dbReference type="GO" id="GO:0075523">
    <property type="term" value="P:viral translational frameshifting"/>
    <property type="evidence" value="ECO:0007669"/>
    <property type="project" value="UniProtKB-KW"/>
</dbReference>
<dbReference type="GO" id="GO:0005634">
    <property type="term" value="C:nucleus"/>
    <property type="evidence" value="ECO:0000318"/>
    <property type="project" value="GO_Central"/>
</dbReference>
<dbReference type="AlphaFoldDB" id="B3RM60"/>
<dbReference type="GO" id="GO:0005737">
    <property type="term" value="C:cytoplasm"/>
    <property type="evidence" value="ECO:0000318"/>
    <property type="project" value="GO_Central"/>
</dbReference>
<reference evidence="4 5" key="1">
    <citation type="journal article" date="2008" name="Nature">
        <title>The Trichoplax genome and the nature of placozoans.</title>
        <authorList>
            <person name="Srivastava M."/>
            <person name="Begovic E."/>
            <person name="Chapman J."/>
            <person name="Putnam N.H."/>
            <person name="Hellsten U."/>
            <person name="Kawashima T."/>
            <person name="Kuo A."/>
            <person name="Mitros T."/>
            <person name="Salamov A."/>
            <person name="Carpenter M.L."/>
            <person name="Signorovitch A.Y."/>
            <person name="Moreno M.A."/>
            <person name="Kamm K."/>
            <person name="Grimwood J."/>
            <person name="Schmutz J."/>
            <person name="Shapiro H."/>
            <person name="Grigoriev I.V."/>
            <person name="Buss L.W."/>
            <person name="Schierwater B."/>
            <person name="Dellaporta S.L."/>
            <person name="Rokhsar D.S."/>
        </authorList>
    </citation>
    <scope>NUCLEOTIDE SEQUENCE [LARGE SCALE GENOMIC DNA]</scope>
    <source>
        <strain evidence="4 5">Grell-BS-1999</strain>
    </source>
</reference>
<dbReference type="InterPro" id="IPR016181">
    <property type="entry name" value="Acyl_CoA_acyltransferase"/>
</dbReference>
<dbReference type="InterPro" id="IPR002993">
    <property type="entry name" value="ODC_AZ"/>
</dbReference>
<comment type="similarity">
    <text evidence="1">Belongs to the ODC antizyme family.</text>
</comment>
<keyword evidence="3" id="KW-0688">Ribosomal frameshifting</keyword>
<name>B3RM60_TRIAD</name>
<dbReference type="Pfam" id="PF02100">
    <property type="entry name" value="ODC_AZ"/>
    <property type="match status" value="1"/>
</dbReference>
<dbReference type="InParanoid" id="B3RM60"/>
<dbReference type="HOGENOM" id="CLU_1483866_0_0_1"/>
<dbReference type="Gene3D" id="3.40.630.60">
    <property type="match status" value="1"/>
</dbReference>
<evidence type="ECO:0000313" key="4">
    <source>
        <dbReference type="EMBL" id="EDV29640.1"/>
    </source>
</evidence>
<dbReference type="Proteomes" id="UP000009022">
    <property type="component" value="Unassembled WGS sequence"/>
</dbReference>
<dbReference type="CTD" id="6750056"/>
<organism evidence="4 5">
    <name type="scientific">Trichoplax adhaerens</name>
    <name type="common">Trichoplax reptans</name>
    <dbReference type="NCBI Taxonomy" id="10228"/>
    <lineage>
        <taxon>Eukaryota</taxon>
        <taxon>Metazoa</taxon>
        <taxon>Placozoa</taxon>
        <taxon>Uniplacotomia</taxon>
        <taxon>Trichoplacea</taxon>
        <taxon>Trichoplacidae</taxon>
        <taxon>Trichoplax</taxon>
    </lineage>
</organism>
<sequence length="182" mass="20605">MVCMQIRGTPAVISIYVNGASWNSCNNPENGSQANELIVDDEDEDDNILPLRLFNNDDLDNINFHPELYRFDTIDGVTGKAIAKFPSFRVGDDLYLLVVDENNKTQHISRDGLVTVLDKAEEMDCSHVFVVFPSQSEDRDTLIKIFMYVGFHVVLPGRMGTPSNPSFIYMCLEIEKFDDDDD</sequence>
<dbReference type="GeneID" id="6750056"/>
<gene>
    <name evidence="4" type="ORF">TRIADDRAFT_63527</name>
</gene>
<evidence type="ECO:0000256" key="2">
    <source>
        <dbReference type="ARBA" id="ARBA00017712"/>
    </source>
</evidence>
<dbReference type="EMBL" id="DS985241">
    <property type="protein sequence ID" value="EDV29640.1"/>
    <property type="molecule type" value="Genomic_DNA"/>
</dbReference>
<protein>
    <recommendedName>
        <fullName evidence="2">Ornithine decarboxylase antizyme</fullName>
    </recommendedName>
</protein>
<evidence type="ECO:0000313" key="5">
    <source>
        <dbReference type="Proteomes" id="UP000009022"/>
    </source>
</evidence>
<dbReference type="PANTHER" id="PTHR10279">
    <property type="entry name" value="ORNITHINE DECARBOXYLASE ANTIZYME"/>
    <property type="match status" value="1"/>
</dbReference>
<evidence type="ECO:0000256" key="3">
    <source>
        <dbReference type="ARBA" id="ARBA00022758"/>
    </source>
</evidence>
<dbReference type="InterPro" id="IPR038581">
    <property type="entry name" value="ODC_AZ_sf"/>
</dbReference>
<keyword evidence="5" id="KW-1185">Reference proteome</keyword>
<dbReference type="SUPFAM" id="SSF55729">
    <property type="entry name" value="Acyl-CoA N-acyltransferases (Nat)"/>
    <property type="match status" value="1"/>
</dbReference>
<dbReference type="PANTHER" id="PTHR10279:SF10">
    <property type="entry name" value="ORNITHINE DECARBOXYLASE ANTIZYME"/>
    <property type="match status" value="1"/>
</dbReference>
<evidence type="ECO:0000256" key="1">
    <source>
        <dbReference type="ARBA" id="ARBA00008796"/>
    </source>
</evidence>
<dbReference type="OrthoDB" id="5959761at2759"/>
<dbReference type="RefSeq" id="XP_002108842.1">
    <property type="nucleotide sequence ID" value="XM_002108806.1"/>
</dbReference>